<dbReference type="PANTHER" id="PTHR24113:SF12">
    <property type="entry name" value="RAN GTPASE-ACTIVATING PROTEIN 1"/>
    <property type="match status" value="1"/>
</dbReference>
<gene>
    <name evidence="1" type="ORF">SCF082_LOCUS6409</name>
</gene>
<dbReference type="Gene3D" id="3.80.10.10">
    <property type="entry name" value="Ribonuclease Inhibitor"/>
    <property type="match status" value="2"/>
</dbReference>
<sequence length="1468" mass="165899">MEAPSEGQRGYHPRHATESKADMRKLKANKQFFRTNSDPLAIVSDPRTKRRASLALRQVIVSGTETALQERTGGLVQDFLRRDVEASRLLASTVNTFLIDSSGSEDEDRPVLSEATASTDMSSRLSRRQRTHIFADRSFWRRARQIACFEYVAEQMRSSVSSFWKEHLTDAVNGLRQAQIQARDILKLVQRCRGLETAVDFQVGLLSFRDVLKDRREPEEALTNPLQRFDSKGSRDFWSIYHKEDSKWVPSQNQPAELLKSLLPKSESNDKNKESHAALKSKRSQVARKVLEHRREIQQKRLPLIEPKSKPRATPEIQEFHLDSRPMTRQEQGYFDLGRFLEPKRRAAGAGESRSLPLLPRLSRSSQDGNSSMYSSTSSWRRDTGIGMQLHGTQGTLLPMLQLPSMSEEMPTNLTRTALSFESSMPVPLEKVAEPFLRPWQSQVRTETGLPEPEAEKDSATMRYIRVCNATGVVPTAAVLEMVRQSAIYSGGELLLDDELLAMSSLIGHLSSIREVVLAGSTKLSDSALQSFLQQLFGRPAMDSLEKLDLARCRGAGPKAVSTLVALLVESSGLYKLRHLDISGIRISTSMMTALCHSLHVHPAIRCLHIADTTLGVHPNAASCLQDLLAAPLEVLGLGWNCFSEEALKSLGDMLSGHKRLRELHMPNCDSCVGSHSSTHVFLEGLYRNSSLTTLDLSMNRLDSFGALILEDSLAQHAKLKELYMNQNPLGSHGLRCLLRLLSLSSCGLRLLEAYGCQGSEKPTYQATEPSGLYRLDLSLAHGRSLLRLLYKTCEALKLDIPQAFQNLVYTPADLSRNQAFQHPGKDAFGVYSVPTSGIVSFCFTLDPARGKLVPETEGLDGRFRGPRPLASMYLDRHFALLRRKLTFRKVVCLLAQFRSLKGRPDEQKLILDALSADFTLEYDFLSVISEDAVQGIDSLCLLLAGVHRSQVRLFLALTHLPRLREYIKVYRRCERLFIFNPESPSGHYILDLSNSADFAVAEMLKMLDAWESSIARNKGLEDRSQHGNWSSVRNCRHQNNSMISLADWIIPFHETLELDFITWRRPGPDAHPFPMESWDEMMAKLAQAPLKSRAKVHVLRNVSDRIFLTSMQCRQLAGIFGEREQKMEALCCVLMRLSDPQNMKMVASRLDVDEWKELRRLCGTLTLFPYIQPEQQSFVLDMSIPEDRIAASLMVRLNVKESKRGNIRNPRFVMADKSEYPFERGVPTSWQNVQAIPQGGTLSWQYMCSPEDRCMEMRRELLARCGGWNADLSKENIIWWSFLQGVPPAVSSFLVHVMRHFKNNVQAAFQMIDGPDGNGVLSLMEFKKAVANLGWKEFKDPEKAVQIFRYLDPDGGGSISFEEWQVMNGLLQELQLAILELLQHVHYTFGSVEVAYALLDKDGSSTVDFEEWDKATRSIGYFGPTSIIYQYLCIDDKLKTLTKQRWNEVLDLWSNREAIYRKILAGG</sequence>
<dbReference type="PROSITE" id="PS51450">
    <property type="entry name" value="LRR"/>
    <property type="match status" value="1"/>
</dbReference>
<dbReference type="InterPro" id="IPR027038">
    <property type="entry name" value="RanGap"/>
</dbReference>
<dbReference type="Gene3D" id="1.10.238.10">
    <property type="entry name" value="EF-hand"/>
    <property type="match status" value="1"/>
</dbReference>
<dbReference type="InterPro" id="IPR032675">
    <property type="entry name" value="LRR_dom_sf"/>
</dbReference>
<dbReference type="EMBL" id="CAXAMM010003514">
    <property type="protein sequence ID" value="CAK9000238.1"/>
    <property type="molecule type" value="Genomic_DNA"/>
</dbReference>
<dbReference type="PANTHER" id="PTHR24113">
    <property type="entry name" value="RAN GTPASE-ACTIVATING PROTEIN 1"/>
    <property type="match status" value="1"/>
</dbReference>
<evidence type="ECO:0000313" key="1">
    <source>
        <dbReference type="EMBL" id="CAK9000238.1"/>
    </source>
</evidence>
<organism evidence="1 2">
    <name type="scientific">Durusdinium trenchii</name>
    <dbReference type="NCBI Taxonomy" id="1381693"/>
    <lineage>
        <taxon>Eukaryota</taxon>
        <taxon>Sar</taxon>
        <taxon>Alveolata</taxon>
        <taxon>Dinophyceae</taxon>
        <taxon>Suessiales</taxon>
        <taxon>Symbiodiniaceae</taxon>
        <taxon>Durusdinium</taxon>
    </lineage>
</organism>
<name>A0ABP0ID61_9DINO</name>
<dbReference type="Proteomes" id="UP001642464">
    <property type="component" value="Unassembled WGS sequence"/>
</dbReference>
<dbReference type="SUPFAM" id="SSF52047">
    <property type="entry name" value="RNI-like"/>
    <property type="match status" value="1"/>
</dbReference>
<keyword evidence="2" id="KW-1185">Reference proteome</keyword>
<comment type="caution">
    <text evidence="1">The sequence shown here is derived from an EMBL/GenBank/DDBJ whole genome shotgun (WGS) entry which is preliminary data.</text>
</comment>
<dbReference type="CDD" id="cd00051">
    <property type="entry name" value="EFh"/>
    <property type="match status" value="2"/>
</dbReference>
<accession>A0ABP0ID61</accession>
<dbReference type="InterPro" id="IPR011992">
    <property type="entry name" value="EF-hand-dom_pair"/>
</dbReference>
<reference evidence="1 2" key="1">
    <citation type="submission" date="2024-02" db="EMBL/GenBank/DDBJ databases">
        <authorList>
            <person name="Chen Y."/>
            <person name="Shah S."/>
            <person name="Dougan E. K."/>
            <person name="Thang M."/>
            <person name="Chan C."/>
        </authorList>
    </citation>
    <scope>NUCLEOTIDE SEQUENCE [LARGE SCALE GENOMIC DNA]</scope>
</reference>
<dbReference type="PROSITE" id="PS50222">
    <property type="entry name" value="EF_HAND_2"/>
    <property type="match status" value="3"/>
</dbReference>
<dbReference type="PROSITE" id="PS00018">
    <property type="entry name" value="EF_HAND_1"/>
    <property type="match status" value="1"/>
</dbReference>
<dbReference type="InterPro" id="IPR018247">
    <property type="entry name" value="EF_Hand_1_Ca_BS"/>
</dbReference>
<dbReference type="SMART" id="SM00368">
    <property type="entry name" value="LRR_RI"/>
    <property type="match status" value="4"/>
</dbReference>
<dbReference type="SUPFAM" id="SSF47473">
    <property type="entry name" value="EF-hand"/>
    <property type="match status" value="1"/>
</dbReference>
<dbReference type="InterPro" id="IPR001611">
    <property type="entry name" value="Leu-rich_rpt"/>
</dbReference>
<proteinExistence type="predicted"/>
<dbReference type="SMART" id="SM00054">
    <property type="entry name" value="EFh"/>
    <property type="match status" value="3"/>
</dbReference>
<dbReference type="InterPro" id="IPR002048">
    <property type="entry name" value="EF_hand_dom"/>
</dbReference>
<evidence type="ECO:0000313" key="2">
    <source>
        <dbReference type="Proteomes" id="UP001642464"/>
    </source>
</evidence>
<protein>
    <submittedName>
        <fullName evidence="1">Leucine-rich repeat-containing protein 74A (Leucine-rich repeat-containing protein 74)</fullName>
    </submittedName>
</protein>